<evidence type="ECO:0000313" key="3">
    <source>
        <dbReference type="Proteomes" id="UP001054837"/>
    </source>
</evidence>
<proteinExistence type="predicted"/>
<evidence type="ECO:0000256" key="1">
    <source>
        <dbReference type="SAM" id="MobiDB-lite"/>
    </source>
</evidence>
<feature type="region of interest" description="Disordered" evidence="1">
    <location>
        <begin position="58"/>
        <end position="85"/>
    </location>
</feature>
<evidence type="ECO:0008006" key="4">
    <source>
        <dbReference type="Google" id="ProtNLM"/>
    </source>
</evidence>
<organism evidence="2 3">
    <name type="scientific">Caerostris darwini</name>
    <dbReference type="NCBI Taxonomy" id="1538125"/>
    <lineage>
        <taxon>Eukaryota</taxon>
        <taxon>Metazoa</taxon>
        <taxon>Ecdysozoa</taxon>
        <taxon>Arthropoda</taxon>
        <taxon>Chelicerata</taxon>
        <taxon>Arachnida</taxon>
        <taxon>Araneae</taxon>
        <taxon>Araneomorphae</taxon>
        <taxon>Entelegynae</taxon>
        <taxon>Araneoidea</taxon>
        <taxon>Araneidae</taxon>
        <taxon>Caerostris</taxon>
    </lineage>
</organism>
<evidence type="ECO:0000313" key="2">
    <source>
        <dbReference type="EMBL" id="GIY30540.1"/>
    </source>
</evidence>
<comment type="caution">
    <text evidence="2">The sequence shown here is derived from an EMBL/GenBank/DDBJ whole genome shotgun (WGS) entry which is preliminary data.</text>
</comment>
<name>A0AAV4S8P2_9ARAC</name>
<keyword evidence="3" id="KW-1185">Reference proteome</keyword>
<dbReference type="EMBL" id="BPLQ01007511">
    <property type="protein sequence ID" value="GIY30540.1"/>
    <property type="molecule type" value="Genomic_DNA"/>
</dbReference>
<reference evidence="2 3" key="1">
    <citation type="submission" date="2021-06" db="EMBL/GenBank/DDBJ databases">
        <title>Caerostris darwini draft genome.</title>
        <authorList>
            <person name="Kono N."/>
            <person name="Arakawa K."/>
        </authorList>
    </citation>
    <scope>NUCLEOTIDE SEQUENCE [LARGE SCALE GENOMIC DNA]</scope>
</reference>
<gene>
    <name evidence="2" type="ORF">CDAR_495601</name>
</gene>
<dbReference type="AlphaFoldDB" id="A0AAV4S8P2"/>
<accession>A0AAV4S8P2</accession>
<dbReference type="Proteomes" id="UP001054837">
    <property type="component" value="Unassembled WGS sequence"/>
</dbReference>
<feature type="compositionally biased region" description="Polar residues" evidence="1">
    <location>
        <begin position="70"/>
        <end position="85"/>
    </location>
</feature>
<sequence>MFKSKTPTKLAFILSAKPTLAYNRALPHKVQMHPSSKNQEKAGALSFESNNFFQTRWSKFEATGHRRGSGQLSKPQTPTHSSSDV</sequence>
<protein>
    <recommendedName>
        <fullName evidence="4">Ribosomal protein L32</fullName>
    </recommendedName>
</protein>